<feature type="region of interest" description="Disordered" evidence="1">
    <location>
        <begin position="46"/>
        <end position="76"/>
    </location>
</feature>
<evidence type="ECO:0000313" key="4">
    <source>
        <dbReference type="Proteomes" id="UP000186156"/>
    </source>
</evidence>
<evidence type="ECO:0000256" key="2">
    <source>
        <dbReference type="SAM" id="SignalP"/>
    </source>
</evidence>
<dbReference type="OrthoDB" id="2376556at2"/>
<reference evidence="4" key="1">
    <citation type="submission" date="2017-01" db="EMBL/GenBank/DDBJ databases">
        <authorList>
            <person name="Varghese N."/>
            <person name="Submissions S."/>
        </authorList>
    </citation>
    <scope>NUCLEOTIDE SEQUENCE [LARGE SCALE GENOMIC DNA]</scope>
    <source>
        <strain evidence="4">DSM 16176</strain>
    </source>
</reference>
<sequence>MNRKSMLSVLGVAAAVALMVTGCGTANSTNNTASSGAASTAVTVKHEHKGANASKTETKQTEAKSSNKAGETAKSSVKLTAPVAGATVTAGGTLKVSGQVSSNLAKKDVQITLTNSAKKVLVQQIVGTNSTGAFVDTLKLPKYLGKAGSDLTLSVSVVGENGVVSTLSLHVK</sequence>
<feature type="chain" id="PRO_5039055510" description="Lipoprotein" evidence="2">
    <location>
        <begin position="29"/>
        <end position="172"/>
    </location>
</feature>
<dbReference type="STRING" id="252246.SAMN05421799_11067"/>
<protein>
    <recommendedName>
        <fullName evidence="5">Lipoprotein</fullName>
    </recommendedName>
</protein>
<dbReference type="PROSITE" id="PS51257">
    <property type="entry name" value="PROKAR_LIPOPROTEIN"/>
    <property type="match status" value="1"/>
</dbReference>
<feature type="signal peptide" evidence="2">
    <location>
        <begin position="1"/>
        <end position="28"/>
    </location>
</feature>
<proteinExistence type="predicted"/>
<keyword evidence="2" id="KW-0732">Signal</keyword>
<dbReference type="EMBL" id="FTOO01000010">
    <property type="protein sequence ID" value="SIT03297.1"/>
    <property type="molecule type" value="Genomic_DNA"/>
</dbReference>
<name>A0A1N7NY73_9BACL</name>
<organism evidence="3 4">
    <name type="scientific">Alicyclobacillus vulcanalis</name>
    <dbReference type="NCBI Taxonomy" id="252246"/>
    <lineage>
        <taxon>Bacteria</taxon>
        <taxon>Bacillati</taxon>
        <taxon>Bacillota</taxon>
        <taxon>Bacilli</taxon>
        <taxon>Bacillales</taxon>
        <taxon>Alicyclobacillaceae</taxon>
        <taxon>Alicyclobacillus</taxon>
    </lineage>
</organism>
<dbReference type="RefSeq" id="WP_076348257.1">
    <property type="nucleotide sequence ID" value="NZ_FTOO01000010.1"/>
</dbReference>
<evidence type="ECO:0008006" key="5">
    <source>
        <dbReference type="Google" id="ProtNLM"/>
    </source>
</evidence>
<evidence type="ECO:0000313" key="3">
    <source>
        <dbReference type="EMBL" id="SIT03297.1"/>
    </source>
</evidence>
<dbReference type="AlphaFoldDB" id="A0A1N7NY73"/>
<evidence type="ECO:0000256" key="1">
    <source>
        <dbReference type="SAM" id="MobiDB-lite"/>
    </source>
</evidence>
<dbReference type="Proteomes" id="UP000186156">
    <property type="component" value="Unassembled WGS sequence"/>
</dbReference>
<accession>A0A1N7NY73</accession>
<gene>
    <name evidence="3" type="ORF">SAMN05421799_11067</name>
</gene>
<keyword evidence="4" id="KW-1185">Reference proteome</keyword>
<feature type="compositionally biased region" description="Polar residues" evidence="1">
    <location>
        <begin position="63"/>
        <end position="76"/>
    </location>
</feature>